<dbReference type="Proteomes" id="UP000004810">
    <property type="component" value="Unassembled WGS sequence"/>
</dbReference>
<evidence type="ECO:0000313" key="2">
    <source>
        <dbReference type="Proteomes" id="UP000004810"/>
    </source>
</evidence>
<dbReference type="EMBL" id="ADBV01017949">
    <property type="protein sequence ID" value="EJW71687.1"/>
    <property type="molecule type" value="Genomic_DNA"/>
</dbReference>
<comment type="caution">
    <text evidence="1">The sequence shown here is derived from an EMBL/GenBank/DDBJ whole genome shotgun (WGS) entry which is preliminary data.</text>
</comment>
<sequence length="123" mass="13552">MFVYPLVKTYPNLVCFCSLCTVQIGTTAAAAVDGVIITVSAVRYAATPHTALIPLQPGAAPLNAQPHMYVQAPIVKFQKVMMTNDTIQMEHKWVLWKPTVYAKSDVCGRQIRNCGATSKKKRK</sequence>
<name>J9E418_WUCBA</name>
<reference evidence="2" key="1">
    <citation type="submission" date="2012-08" db="EMBL/GenBank/DDBJ databases">
        <title>The Genome Sequence of Wuchereria bancrofti.</title>
        <authorList>
            <person name="Nutman T.B."/>
            <person name="Fink D.L."/>
            <person name="Russ C."/>
            <person name="Young S."/>
            <person name="Zeng Q."/>
            <person name="Koehrsen M."/>
            <person name="Alvarado L."/>
            <person name="Berlin A."/>
            <person name="Chapman S.B."/>
            <person name="Chen Z."/>
            <person name="Freedman E."/>
            <person name="Gellesch M."/>
            <person name="Goldberg J."/>
            <person name="Griggs A."/>
            <person name="Gujja S."/>
            <person name="Heilman E.R."/>
            <person name="Heiman D."/>
            <person name="Hepburn T."/>
            <person name="Howarth C."/>
            <person name="Jen D."/>
            <person name="Larson L."/>
            <person name="Lewis B."/>
            <person name="Mehta T."/>
            <person name="Park D."/>
            <person name="Pearson M."/>
            <person name="Roberts A."/>
            <person name="Saif S."/>
            <person name="Shea T."/>
            <person name="Shenoy N."/>
            <person name="Sisk P."/>
            <person name="Stolte C."/>
            <person name="Sykes S."/>
            <person name="Walk T."/>
            <person name="White J."/>
            <person name="Yandava C."/>
            <person name="Haas B."/>
            <person name="Henn M.R."/>
            <person name="Nusbaum C."/>
            <person name="Birren B."/>
        </authorList>
    </citation>
    <scope>NUCLEOTIDE SEQUENCE [LARGE SCALE GENOMIC DNA]</scope>
    <source>
        <strain evidence="2">NA</strain>
    </source>
</reference>
<organism evidence="1 2">
    <name type="scientific">Wuchereria bancrofti</name>
    <dbReference type="NCBI Taxonomy" id="6293"/>
    <lineage>
        <taxon>Eukaryota</taxon>
        <taxon>Metazoa</taxon>
        <taxon>Ecdysozoa</taxon>
        <taxon>Nematoda</taxon>
        <taxon>Chromadorea</taxon>
        <taxon>Rhabditida</taxon>
        <taxon>Spirurina</taxon>
        <taxon>Spiruromorpha</taxon>
        <taxon>Filarioidea</taxon>
        <taxon>Onchocercidae</taxon>
        <taxon>Wuchereria</taxon>
    </lineage>
</organism>
<gene>
    <name evidence="1" type="ORF">WUBG_17409</name>
</gene>
<dbReference type="AlphaFoldDB" id="J9E418"/>
<protein>
    <submittedName>
        <fullName evidence="1">Uncharacterized protein</fullName>
    </submittedName>
</protein>
<proteinExistence type="predicted"/>
<evidence type="ECO:0000313" key="1">
    <source>
        <dbReference type="EMBL" id="EJW71687.1"/>
    </source>
</evidence>
<accession>J9E418</accession>